<dbReference type="RefSeq" id="WP_112145532.1">
    <property type="nucleotide sequence ID" value="NZ_PGTO01000010.1"/>
</dbReference>
<dbReference type="EMBL" id="PGTO01000010">
    <property type="protein sequence ID" value="RAU21428.1"/>
    <property type="molecule type" value="Genomic_DNA"/>
</dbReference>
<comment type="caution">
    <text evidence="2">The sequence shown here is derived from an EMBL/GenBank/DDBJ whole genome shotgun (WGS) entry which is preliminary data.</text>
</comment>
<dbReference type="AlphaFoldDB" id="A0A364NWH3"/>
<name>A0A364NWH3_9PROT</name>
<dbReference type="Proteomes" id="UP000251075">
    <property type="component" value="Unassembled WGS sequence"/>
</dbReference>
<reference evidence="2 3" key="1">
    <citation type="submission" date="2017-11" db="EMBL/GenBank/DDBJ databases">
        <title>Draft genome sequence of magnetotactic bacterium Magnetospirillum kuznetsovii LBB-42.</title>
        <authorList>
            <person name="Grouzdev D.S."/>
            <person name="Rysina M.S."/>
            <person name="Baslerov R.V."/>
            <person name="Koziaeva V."/>
        </authorList>
    </citation>
    <scope>NUCLEOTIDE SEQUENCE [LARGE SCALE GENOMIC DNA]</scope>
    <source>
        <strain evidence="2 3">LBB-42</strain>
    </source>
</reference>
<feature type="chain" id="PRO_5016866976" evidence="1">
    <location>
        <begin position="20"/>
        <end position="160"/>
    </location>
</feature>
<feature type="signal peptide" evidence="1">
    <location>
        <begin position="1"/>
        <end position="19"/>
    </location>
</feature>
<evidence type="ECO:0000256" key="1">
    <source>
        <dbReference type="SAM" id="SignalP"/>
    </source>
</evidence>
<keyword evidence="1" id="KW-0732">Signal</keyword>
<protein>
    <submittedName>
        <fullName evidence="2">Uncharacterized protein</fullName>
    </submittedName>
</protein>
<evidence type="ECO:0000313" key="2">
    <source>
        <dbReference type="EMBL" id="RAU21428.1"/>
    </source>
</evidence>
<accession>A0A364NWH3</accession>
<evidence type="ECO:0000313" key="3">
    <source>
        <dbReference type="Proteomes" id="UP000251075"/>
    </source>
</evidence>
<organism evidence="2 3">
    <name type="scientific">Paramagnetospirillum kuznetsovii</name>
    <dbReference type="NCBI Taxonomy" id="2053833"/>
    <lineage>
        <taxon>Bacteria</taxon>
        <taxon>Pseudomonadati</taxon>
        <taxon>Pseudomonadota</taxon>
        <taxon>Alphaproteobacteria</taxon>
        <taxon>Rhodospirillales</taxon>
        <taxon>Magnetospirillaceae</taxon>
        <taxon>Paramagnetospirillum</taxon>
    </lineage>
</organism>
<keyword evidence="3" id="KW-1185">Reference proteome</keyword>
<proteinExistence type="predicted"/>
<sequence>MNWRFLALAAALHPSFALGQDISPLQGDLSALCGAKAVVSGEGATRSAYVECRSRMQGVHVIGPGAEPVAVEATVDLRPKNTGDSHVFMVKVMRNLLDDKDWPEGQCFIESCLKKLYVPEAKERRFGAYSMRLERTSDVMMTMIIAKGAKAYHPALDPWK</sequence>
<dbReference type="OrthoDB" id="9853422at2"/>
<gene>
    <name evidence="2" type="ORF">CU669_13455</name>
</gene>